<dbReference type="PROSITE" id="PS50294">
    <property type="entry name" value="WD_REPEATS_REGION"/>
    <property type="match status" value="1"/>
</dbReference>
<sequence length="1090" mass="115990">MPDPARSARHASVSALTSSSKPDMSQSKRASKAVAAVSPSTKSSRPKTPAGNAVDSPANCKAAARGRKDKRFIDLSPEAKQAKRREERQQRRLALEIATPTPAPAASSTIDALVVVPTSRPPLRARRTPKRRANQWKLSHPLGGRYTTTTPVLYSADEKHLFLSQGPAIKIFSAKTSLLARTLQHLHPPPTPFPYSPSGAYSAVANYTLDPANPHQLYTLTFAGDLLLWDWTEGTIEGCWKTNLESGTYLAWCGLHAFPAESESSTTTTLWTYQESSLRDSSRKAQRQIVALTVPRTPPAPTAGECTLSATPVFTFEDSRPRNLVIVDSSTFVIDAGESFYIGNRAKNSSDWRMRKVSAPGKILTLDAIARHKKGGTTQGDVAIGDNTGRIFIYHDLLAPASSPAQNVVKSKLHWHRSAVGCIKYSKDGTYLISGGRETVLVLWQLATSSQQHLPNLGASIKSIALSPSGATYALLLADNSIVAISTTELKPRTAIAGIQSRVFQGEAYHKIYKPGGRVKKQLHANPHNPAATPSFRIPLVRNPRAANQILLAAPASQKGESAYPYLQTFDLSQDRGVAKQAITRTLASMKNTTPDGVRVVEPTVTALAVSGDGTWLASVDEWAAPARDFLDAGAPQPPRSATVGKEVTLRFWRWSAGDKNAQGSWELVSMIESPHGVDASGAAGSIADLTASPAAHSAAFASVGSDGSVKIWACRARTRAGVAVQKSDMVLWTCRRNIELFKSTQTTAVSPSTTLDARIAYAQDGSVVAVSYTDNSEDGVVAIIDPVSGTVAQEISALQTGNIFALAFADRFLVVAGARRVVAWNLVAGAAEFGCQLAAFVGRSVALDSNTFIPNIHLAVNGANVAVAVNYPLRSGVKAGGLTRAGNTASVVTVVTVPSFAVVARRKVGHGVLALESSNAGFLWLDGAANVYFLSPASGADVVGTGADGYLDDVYADVGGLANAFLEKAVLQEEEAHDDGDGDGDGKVVRSHMLARLFPGPAYASPAVGDVFGRFMEIVGQKALDVPRGADGIENVGTVMQLEDGGDGEDEEEEEFEDARDDLEQDVYADLPPRDFDVIIDVDSHDADT</sequence>
<dbReference type="Proteomes" id="UP001375240">
    <property type="component" value="Unassembled WGS sequence"/>
</dbReference>
<dbReference type="Gene3D" id="2.130.10.10">
    <property type="entry name" value="YVTN repeat-like/Quinoprotein amine dehydrogenase"/>
    <property type="match status" value="2"/>
</dbReference>
<dbReference type="PANTHER" id="PTHR44215:SF1">
    <property type="entry name" value="WD REPEAT-CONTAINING PROTEIN 75"/>
    <property type="match status" value="1"/>
</dbReference>
<evidence type="ECO:0000256" key="6">
    <source>
        <dbReference type="ARBA" id="ARBA00023163"/>
    </source>
</evidence>
<feature type="compositionally biased region" description="Low complexity" evidence="9">
    <location>
        <begin position="25"/>
        <end position="49"/>
    </location>
</feature>
<evidence type="ECO:0000256" key="1">
    <source>
        <dbReference type="ARBA" id="ARBA00004604"/>
    </source>
</evidence>
<dbReference type="InterPro" id="IPR001680">
    <property type="entry name" value="WD40_rpt"/>
</dbReference>
<keyword evidence="2" id="KW-0690">Ribosome biogenesis</keyword>
<reference evidence="10 11" key="1">
    <citation type="submission" date="2019-10" db="EMBL/GenBank/DDBJ databases">
        <authorList>
            <person name="Palmer J.M."/>
        </authorList>
    </citation>
    <scope>NUCLEOTIDE SEQUENCE [LARGE SCALE GENOMIC DNA]</scope>
    <source>
        <strain evidence="10 11">TWF696</strain>
    </source>
</reference>
<keyword evidence="3" id="KW-0698">rRNA processing</keyword>
<dbReference type="EMBL" id="JAVHNQ010000009">
    <property type="protein sequence ID" value="KAK6338887.1"/>
    <property type="molecule type" value="Genomic_DNA"/>
</dbReference>
<dbReference type="GO" id="GO:0032040">
    <property type="term" value="C:small-subunit processome"/>
    <property type="evidence" value="ECO:0007669"/>
    <property type="project" value="InterPro"/>
</dbReference>
<evidence type="ECO:0000256" key="4">
    <source>
        <dbReference type="ARBA" id="ARBA00022574"/>
    </source>
</evidence>
<proteinExistence type="predicted"/>
<dbReference type="InterPro" id="IPR015943">
    <property type="entry name" value="WD40/YVTN_repeat-like_dom_sf"/>
</dbReference>
<keyword evidence="6" id="KW-0804">Transcription</keyword>
<keyword evidence="7" id="KW-0539">Nucleus</keyword>
<evidence type="ECO:0000256" key="5">
    <source>
        <dbReference type="ARBA" id="ARBA00022737"/>
    </source>
</evidence>
<evidence type="ECO:0000256" key="9">
    <source>
        <dbReference type="SAM" id="MobiDB-lite"/>
    </source>
</evidence>
<dbReference type="GO" id="GO:2000234">
    <property type="term" value="P:positive regulation of rRNA processing"/>
    <property type="evidence" value="ECO:0007669"/>
    <property type="project" value="TreeGrafter"/>
</dbReference>
<evidence type="ECO:0000313" key="10">
    <source>
        <dbReference type="EMBL" id="KAK6338887.1"/>
    </source>
</evidence>
<evidence type="ECO:0008006" key="12">
    <source>
        <dbReference type="Google" id="ProtNLM"/>
    </source>
</evidence>
<protein>
    <recommendedName>
        <fullName evidence="12">WD40 repeat-like protein</fullName>
    </recommendedName>
</protein>
<feature type="repeat" description="WD" evidence="8">
    <location>
        <begin position="413"/>
        <end position="454"/>
    </location>
</feature>
<dbReference type="GO" id="GO:0003723">
    <property type="term" value="F:RNA binding"/>
    <property type="evidence" value="ECO:0007669"/>
    <property type="project" value="InterPro"/>
</dbReference>
<evidence type="ECO:0000313" key="11">
    <source>
        <dbReference type="Proteomes" id="UP001375240"/>
    </source>
</evidence>
<organism evidence="10 11">
    <name type="scientific">Orbilia brochopaga</name>
    <dbReference type="NCBI Taxonomy" id="3140254"/>
    <lineage>
        <taxon>Eukaryota</taxon>
        <taxon>Fungi</taxon>
        <taxon>Dikarya</taxon>
        <taxon>Ascomycota</taxon>
        <taxon>Pezizomycotina</taxon>
        <taxon>Orbiliomycetes</taxon>
        <taxon>Orbiliales</taxon>
        <taxon>Orbiliaceae</taxon>
        <taxon>Orbilia</taxon>
    </lineage>
</organism>
<accession>A0AAV9UFM7</accession>
<dbReference type="InterPro" id="IPR053826">
    <property type="entry name" value="WDR75"/>
</dbReference>
<dbReference type="PROSITE" id="PS50082">
    <property type="entry name" value="WD_REPEATS_2"/>
    <property type="match status" value="1"/>
</dbReference>
<dbReference type="PANTHER" id="PTHR44215">
    <property type="entry name" value="WD REPEAT-CONTAINING PROTEIN 75"/>
    <property type="match status" value="1"/>
</dbReference>
<dbReference type="InterPro" id="IPR036322">
    <property type="entry name" value="WD40_repeat_dom_sf"/>
</dbReference>
<dbReference type="GO" id="GO:0045943">
    <property type="term" value="P:positive regulation of transcription by RNA polymerase I"/>
    <property type="evidence" value="ECO:0007669"/>
    <property type="project" value="InterPro"/>
</dbReference>
<comment type="caution">
    <text evidence="10">The sequence shown here is derived from an EMBL/GenBank/DDBJ whole genome shotgun (WGS) entry which is preliminary data.</text>
</comment>
<evidence type="ECO:0000256" key="8">
    <source>
        <dbReference type="PROSITE-ProRule" id="PRU00221"/>
    </source>
</evidence>
<name>A0AAV9UFM7_9PEZI</name>
<dbReference type="GO" id="GO:0006364">
    <property type="term" value="P:rRNA processing"/>
    <property type="evidence" value="ECO:0007669"/>
    <property type="project" value="UniProtKB-KW"/>
</dbReference>
<evidence type="ECO:0000256" key="3">
    <source>
        <dbReference type="ARBA" id="ARBA00022552"/>
    </source>
</evidence>
<evidence type="ECO:0000256" key="7">
    <source>
        <dbReference type="ARBA" id="ARBA00023242"/>
    </source>
</evidence>
<dbReference type="Pfam" id="PF23869">
    <property type="entry name" value="Beta-prop_WDR75_1st"/>
    <property type="match status" value="1"/>
</dbReference>
<feature type="region of interest" description="Disordered" evidence="9">
    <location>
        <begin position="1"/>
        <end position="90"/>
    </location>
</feature>
<keyword evidence="5" id="KW-0677">Repeat</keyword>
<dbReference type="AlphaFoldDB" id="A0AAV9UFM7"/>
<feature type="compositionally biased region" description="Polar residues" evidence="9">
    <location>
        <begin position="14"/>
        <end position="24"/>
    </location>
</feature>
<comment type="subcellular location">
    <subcellularLocation>
        <location evidence="1">Nucleus</location>
        <location evidence="1">Nucleolus</location>
    </subcellularLocation>
</comment>
<evidence type="ECO:0000256" key="2">
    <source>
        <dbReference type="ARBA" id="ARBA00022517"/>
    </source>
</evidence>
<keyword evidence="11" id="KW-1185">Reference proteome</keyword>
<dbReference type="SMART" id="SM00320">
    <property type="entry name" value="WD40"/>
    <property type="match status" value="2"/>
</dbReference>
<dbReference type="SUPFAM" id="SSF50978">
    <property type="entry name" value="WD40 repeat-like"/>
    <property type="match status" value="1"/>
</dbReference>
<gene>
    <name evidence="10" type="ORF">TWF696_009692</name>
</gene>
<feature type="compositionally biased region" description="Basic and acidic residues" evidence="9">
    <location>
        <begin position="80"/>
        <end position="90"/>
    </location>
</feature>
<keyword evidence="4 8" id="KW-0853">WD repeat</keyword>